<reference evidence="2 3" key="1">
    <citation type="submission" date="2020-05" db="EMBL/GenBank/DDBJ databases">
        <title>Aquincola sp. isolate from soil.</title>
        <authorList>
            <person name="Han J."/>
            <person name="Kim D.-U."/>
        </authorList>
    </citation>
    <scope>NUCLEOTIDE SEQUENCE [LARGE SCALE GENOMIC DNA]</scope>
    <source>
        <strain evidence="2 3">S2</strain>
    </source>
</reference>
<dbReference type="RefSeq" id="WP_173119525.1">
    <property type="nucleotide sequence ID" value="NZ_JABRWJ010000001.1"/>
</dbReference>
<feature type="region of interest" description="Disordered" evidence="1">
    <location>
        <begin position="1"/>
        <end position="25"/>
    </location>
</feature>
<organism evidence="2 3">
    <name type="scientific">Pseudaquabacterium terrae</name>
    <dbReference type="NCBI Taxonomy" id="2732868"/>
    <lineage>
        <taxon>Bacteria</taxon>
        <taxon>Pseudomonadati</taxon>
        <taxon>Pseudomonadota</taxon>
        <taxon>Betaproteobacteria</taxon>
        <taxon>Burkholderiales</taxon>
        <taxon>Sphaerotilaceae</taxon>
        <taxon>Pseudaquabacterium</taxon>
    </lineage>
</organism>
<name>A0ABX2EAN7_9BURK</name>
<dbReference type="Proteomes" id="UP000737171">
    <property type="component" value="Unassembled WGS sequence"/>
</dbReference>
<evidence type="ECO:0000256" key="1">
    <source>
        <dbReference type="SAM" id="MobiDB-lite"/>
    </source>
</evidence>
<evidence type="ECO:0000313" key="2">
    <source>
        <dbReference type="EMBL" id="NRF65459.1"/>
    </source>
</evidence>
<accession>A0ABX2EAN7</accession>
<dbReference type="Pfam" id="PF22278">
    <property type="entry name" value="DUF6958"/>
    <property type="match status" value="1"/>
</dbReference>
<sequence>MSSLRRSFEPAHPQSCGHSERSQVSKAEAMKNQAFLKVLPATSPGLTAAEIGERVLPHLPQALFPQGAKAGWWKKGVQLDLEAKGLITPEKTKPLCWHLLR</sequence>
<gene>
    <name evidence="2" type="ORF">HLB44_00530</name>
</gene>
<protein>
    <submittedName>
        <fullName evidence="2">Uncharacterized protein</fullName>
    </submittedName>
</protein>
<comment type="caution">
    <text evidence="2">The sequence shown here is derived from an EMBL/GenBank/DDBJ whole genome shotgun (WGS) entry which is preliminary data.</text>
</comment>
<dbReference type="EMBL" id="JABRWJ010000001">
    <property type="protein sequence ID" value="NRF65459.1"/>
    <property type="molecule type" value="Genomic_DNA"/>
</dbReference>
<keyword evidence="3" id="KW-1185">Reference proteome</keyword>
<dbReference type="InterPro" id="IPR054233">
    <property type="entry name" value="DUF6958"/>
</dbReference>
<proteinExistence type="predicted"/>
<evidence type="ECO:0000313" key="3">
    <source>
        <dbReference type="Proteomes" id="UP000737171"/>
    </source>
</evidence>